<gene>
    <name evidence="1" type="ORF">J2Z32_001041</name>
</gene>
<proteinExistence type="predicted"/>
<dbReference type="Pfam" id="PF04074">
    <property type="entry name" value="DUF386"/>
    <property type="match status" value="1"/>
</dbReference>
<dbReference type="PANTHER" id="PTHR34986">
    <property type="entry name" value="EVOLVED BETA-GALACTOSIDASE SUBUNIT BETA"/>
    <property type="match status" value="1"/>
</dbReference>
<dbReference type="SUPFAM" id="SSF51197">
    <property type="entry name" value="Clavaminate synthase-like"/>
    <property type="match status" value="1"/>
</dbReference>
<dbReference type="Gene3D" id="2.60.120.370">
    <property type="entry name" value="YhcH/YjgK/YiaL"/>
    <property type="match status" value="1"/>
</dbReference>
<accession>A0ABS4FPX4</accession>
<evidence type="ECO:0000313" key="1">
    <source>
        <dbReference type="EMBL" id="MBP1904424.1"/>
    </source>
</evidence>
<dbReference type="EMBL" id="JAGGKG010000003">
    <property type="protein sequence ID" value="MBP1904424.1"/>
    <property type="molecule type" value="Genomic_DNA"/>
</dbReference>
<dbReference type="InterPro" id="IPR037012">
    <property type="entry name" value="NanQ/TabA/YiaL_sf"/>
</dbReference>
<name>A0ABS4FPX4_9BACL</name>
<reference evidence="1 2" key="1">
    <citation type="submission" date="2021-03" db="EMBL/GenBank/DDBJ databases">
        <title>Genomic Encyclopedia of Type Strains, Phase IV (KMG-IV): sequencing the most valuable type-strain genomes for metagenomic binning, comparative biology and taxonomic classification.</title>
        <authorList>
            <person name="Goeker M."/>
        </authorList>
    </citation>
    <scope>NUCLEOTIDE SEQUENCE [LARGE SCALE GENOMIC DNA]</scope>
    <source>
        <strain evidence="1 2">DSM 14349</strain>
    </source>
</reference>
<keyword evidence="2" id="KW-1185">Reference proteome</keyword>
<dbReference type="Proteomes" id="UP001519272">
    <property type="component" value="Unassembled WGS sequence"/>
</dbReference>
<dbReference type="NCBIfam" id="TIGR00022">
    <property type="entry name" value="YhcH/YjgK/YiaL family protein"/>
    <property type="match status" value="1"/>
</dbReference>
<dbReference type="PANTHER" id="PTHR34986:SF1">
    <property type="entry name" value="PROTEIN YIAL"/>
    <property type="match status" value="1"/>
</dbReference>
<comment type="caution">
    <text evidence="1">The sequence shown here is derived from an EMBL/GenBank/DDBJ whole genome shotgun (WGS) entry which is preliminary data.</text>
</comment>
<protein>
    <submittedName>
        <fullName evidence="1">YhcH/YjgK/YiaL family protein</fullName>
    </submittedName>
</protein>
<dbReference type="InterPro" id="IPR004375">
    <property type="entry name" value="NanQ/TabA/YiaL"/>
</dbReference>
<organism evidence="1 2">
    <name type="scientific">Paenibacillus turicensis</name>
    <dbReference type="NCBI Taxonomy" id="160487"/>
    <lineage>
        <taxon>Bacteria</taxon>
        <taxon>Bacillati</taxon>
        <taxon>Bacillota</taxon>
        <taxon>Bacilli</taxon>
        <taxon>Bacillales</taxon>
        <taxon>Paenibacillaceae</taxon>
        <taxon>Paenibacillus</taxon>
    </lineage>
</organism>
<dbReference type="RefSeq" id="WP_210088090.1">
    <property type="nucleotide sequence ID" value="NZ_JAGGKG010000003.1"/>
</dbReference>
<sequence length="152" mass="17275">MILAALEQEEQYRQAYPGFAQAFDFLKQPGVAELEPGKYEIDGQNIYAMIQHYNTKPEENCGWESHRKYIDIQYLIEGNEQINVAPTDQLVMKGDYIVEKDKVSYEVPTIKSNALQLNTGQFAVFFPQDAHQASISSEESVAVKKVVLKVQV</sequence>
<evidence type="ECO:0000313" key="2">
    <source>
        <dbReference type="Proteomes" id="UP001519272"/>
    </source>
</evidence>